<dbReference type="RefSeq" id="WP_166508310.1">
    <property type="nucleotide sequence ID" value="NZ_CP043026.1"/>
</dbReference>
<feature type="transmembrane region" description="Helical" evidence="1">
    <location>
        <begin position="106"/>
        <end position="125"/>
    </location>
</feature>
<organism evidence="2 3">
    <name type="scientific">Spiroplasma chinense</name>
    <dbReference type="NCBI Taxonomy" id="216932"/>
    <lineage>
        <taxon>Bacteria</taxon>
        <taxon>Bacillati</taxon>
        <taxon>Mycoplasmatota</taxon>
        <taxon>Mollicutes</taxon>
        <taxon>Entomoplasmatales</taxon>
        <taxon>Spiroplasmataceae</taxon>
        <taxon>Spiroplasma</taxon>
    </lineage>
</organism>
<evidence type="ECO:0000313" key="3">
    <source>
        <dbReference type="Proteomes" id="UP000323144"/>
    </source>
</evidence>
<feature type="transmembrane region" description="Helical" evidence="1">
    <location>
        <begin position="31"/>
        <end position="50"/>
    </location>
</feature>
<dbReference type="KEGG" id="schi:SCHIN_v1c07380"/>
<dbReference type="AlphaFoldDB" id="A0A5B9Y566"/>
<feature type="transmembrane region" description="Helical" evidence="1">
    <location>
        <begin position="174"/>
        <end position="196"/>
    </location>
</feature>
<keyword evidence="3" id="KW-1185">Reference proteome</keyword>
<sequence>MQGNLAWAIAIILALFMWASLSMFPKYYKDGRVFLSIRIILIIFLVFNQIERTVYLVPIHTREMIESGYLSADTGEWGYVPNYFLMYFCTLSAWAAIILLIKPNKWVMDTFFPFMLMGPIVTFIFPTEKPYFWSTDPWDVINWFTFYFGHACTLFAAMYLYLYGHTNYKFGRDAIFRSAITAIIVVCGVEVWNQYFGSDYIVGEVAGALELNWPRPYIMLFILTVGTVYLGIGLSFAYFFKPIYGENAEQKVHNTWWENFLGYVEKTQQSRKNEIGRK</sequence>
<keyword evidence="1" id="KW-0812">Transmembrane</keyword>
<dbReference type="Proteomes" id="UP000323144">
    <property type="component" value="Chromosome"/>
</dbReference>
<reference evidence="2 3" key="1">
    <citation type="submission" date="2019-08" db="EMBL/GenBank/DDBJ databases">
        <title>Complete genome sequence of Spiroplasma chinense CCH (DSM 19755).</title>
        <authorList>
            <person name="Shen H.-Y."/>
            <person name="Lin Y.-C."/>
            <person name="Chou L."/>
            <person name="Kuo C.-H."/>
        </authorList>
    </citation>
    <scope>NUCLEOTIDE SEQUENCE [LARGE SCALE GENOMIC DNA]</scope>
    <source>
        <strain evidence="2 3">CCH</strain>
    </source>
</reference>
<name>A0A5B9Y566_9MOLU</name>
<feature type="transmembrane region" description="Helical" evidence="1">
    <location>
        <begin position="83"/>
        <end position="101"/>
    </location>
</feature>
<feature type="transmembrane region" description="Helical" evidence="1">
    <location>
        <begin position="216"/>
        <end position="240"/>
    </location>
</feature>
<evidence type="ECO:0000256" key="1">
    <source>
        <dbReference type="SAM" id="Phobius"/>
    </source>
</evidence>
<dbReference type="Pfam" id="PF14808">
    <property type="entry name" value="TMEM164"/>
    <property type="match status" value="1"/>
</dbReference>
<keyword evidence="1" id="KW-0472">Membrane</keyword>
<feature type="transmembrane region" description="Helical" evidence="1">
    <location>
        <begin position="6"/>
        <end position="24"/>
    </location>
</feature>
<keyword evidence="1" id="KW-1133">Transmembrane helix</keyword>
<accession>A0A5B9Y566</accession>
<protein>
    <submittedName>
        <fullName evidence="2">Uncharacterized protein</fullName>
    </submittedName>
</protein>
<gene>
    <name evidence="2" type="ORF">SCHIN_v1c07380</name>
</gene>
<evidence type="ECO:0000313" key="2">
    <source>
        <dbReference type="EMBL" id="QEH61933.1"/>
    </source>
</evidence>
<dbReference type="EMBL" id="CP043026">
    <property type="protein sequence ID" value="QEH61933.1"/>
    <property type="molecule type" value="Genomic_DNA"/>
</dbReference>
<proteinExistence type="predicted"/>
<feature type="transmembrane region" description="Helical" evidence="1">
    <location>
        <begin position="140"/>
        <end position="162"/>
    </location>
</feature>